<dbReference type="EMBL" id="GBXM01087798">
    <property type="protein sequence ID" value="JAH20779.1"/>
    <property type="molecule type" value="Transcribed_RNA"/>
</dbReference>
<sequence>MYHCPQESRHHMTATPLILSSGVSVHSHGKVAGSLLSLHLPHVHLKCSQ</sequence>
<evidence type="ECO:0000313" key="1">
    <source>
        <dbReference type="EMBL" id="JAH20779.1"/>
    </source>
</evidence>
<dbReference type="AlphaFoldDB" id="A0A0E9QVD9"/>
<reference evidence="1" key="1">
    <citation type="submission" date="2014-11" db="EMBL/GenBank/DDBJ databases">
        <authorList>
            <person name="Amaro Gonzalez C."/>
        </authorList>
    </citation>
    <scope>NUCLEOTIDE SEQUENCE</scope>
</reference>
<name>A0A0E9QVD9_ANGAN</name>
<organism evidence="1">
    <name type="scientific">Anguilla anguilla</name>
    <name type="common">European freshwater eel</name>
    <name type="synonym">Muraena anguilla</name>
    <dbReference type="NCBI Taxonomy" id="7936"/>
    <lineage>
        <taxon>Eukaryota</taxon>
        <taxon>Metazoa</taxon>
        <taxon>Chordata</taxon>
        <taxon>Craniata</taxon>
        <taxon>Vertebrata</taxon>
        <taxon>Euteleostomi</taxon>
        <taxon>Actinopterygii</taxon>
        <taxon>Neopterygii</taxon>
        <taxon>Teleostei</taxon>
        <taxon>Anguilliformes</taxon>
        <taxon>Anguillidae</taxon>
        <taxon>Anguilla</taxon>
    </lineage>
</organism>
<reference evidence="1" key="2">
    <citation type="journal article" date="2015" name="Fish Shellfish Immunol.">
        <title>Early steps in the European eel (Anguilla anguilla)-Vibrio vulnificus interaction in the gills: Role of the RtxA13 toxin.</title>
        <authorList>
            <person name="Callol A."/>
            <person name="Pajuelo D."/>
            <person name="Ebbesson L."/>
            <person name="Teles M."/>
            <person name="MacKenzie S."/>
            <person name="Amaro C."/>
        </authorList>
    </citation>
    <scope>NUCLEOTIDE SEQUENCE</scope>
</reference>
<accession>A0A0E9QVD9</accession>
<protein>
    <submittedName>
        <fullName evidence="1">Uncharacterized protein</fullName>
    </submittedName>
</protein>
<proteinExistence type="predicted"/>